<comment type="caution">
    <text evidence="1">The sequence shown here is derived from an EMBL/GenBank/DDBJ whole genome shotgun (WGS) entry which is preliminary data.</text>
</comment>
<organism evidence="1 2">
    <name type="scientific">Weissella soli</name>
    <dbReference type="NCBI Taxonomy" id="155866"/>
    <lineage>
        <taxon>Bacteria</taxon>
        <taxon>Bacillati</taxon>
        <taxon>Bacillota</taxon>
        <taxon>Bacilli</taxon>
        <taxon>Lactobacillales</taxon>
        <taxon>Lactobacillaceae</taxon>
        <taxon>Weissella</taxon>
    </lineage>
</organism>
<dbReference type="KEGG" id="wso:WSWS_00048"/>
<dbReference type="InterPro" id="IPR021247">
    <property type="entry name" value="DUF2785"/>
</dbReference>
<keyword evidence="2" id="KW-1185">Reference proteome</keyword>
<protein>
    <submittedName>
        <fullName evidence="1">Uncharacterized protein DUF2785</fullName>
    </submittedName>
</protein>
<dbReference type="RefSeq" id="WP_070229376.1">
    <property type="nucleotide sequence ID" value="NZ_BJYO01000003.1"/>
</dbReference>
<dbReference type="AlphaFoldDB" id="A0A288Q7F5"/>
<dbReference type="GeneID" id="94545261"/>
<dbReference type="EMBL" id="QRAS01000002">
    <property type="protein sequence ID" value="RDL06622.1"/>
    <property type="molecule type" value="Genomic_DNA"/>
</dbReference>
<accession>A0A288Q7F5</accession>
<dbReference type="Proteomes" id="UP000254912">
    <property type="component" value="Unassembled WGS sequence"/>
</dbReference>
<dbReference type="Pfam" id="PF10978">
    <property type="entry name" value="DUF2785"/>
    <property type="match status" value="1"/>
</dbReference>
<evidence type="ECO:0000313" key="2">
    <source>
        <dbReference type="Proteomes" id="UP000254912"/>
    </source>
</evidence>
<proteinExistence type="predicted"/>
<evidence type="ECO:0000313" key="1">
    <source>
        <dbReference type="EMBL" id="RDL06622.1"/>
    </source>
</evidence>
<name>A0A288Q7F5_9LACO</name>
<gene>
    <name evidence="1" type="ORF">DFP99_1004</name>
</gene>
<reference evidence="1 2" key="1">
    <citation type="submission" date="2018-07" db="EMBL/GenBank/DDBJ databases">
        <title>Genomic Encyclopedia of Type Strains, Phase III (KMG-III): the genomes of soil and plant-associated and newly described type strains.</title>
        <authorList>
            <person name="Whitman W."/>
        </authorList>
    </citation>
    <scope>NUCLEOTIDE SEQUENCE [LARGE SCALE GENOMIC DNA]</scope>
    <source>
        <strain evidence="1 2">CECT 7031</strain>
    </source>
</reference>
<sequence>MDYTVNDVRHELQILRQRMHNGELLDSLGAEVGKLIDDLDMYDVPTEVRQLSTAETAPLFIKLSALQEQLTANDPILISDQEILALLNALRQTDPELRDHGVFFFIADALQHQAFSDEQIVLMTRYLLQDNVLLSHITETENDGVFLRSFAVFILSMLAYANRQSSVDLYSDELRNTFIEQIATYILLEKDTRGFVGEKGWAHAFMHIGNLLDEITSDVETTRADKLFLETILLERLKRLDTPMVMGETRRIVGYLTHLVNVNPIYAHYFLKQLKQWRQEMTRRLQPETEGDWHRFYNQSRVLTGLLLRDNLPDEIYNYLNEARNFLI</sequence>